<name>A0A5P2GAH8_9BACT</name>
<dbReference type="KEGG" id="arac:E0W69_016510"/>
<protein>
    <submittedName>
        <fullName evidence="1">Uncharacterized protein</fullName>
    </submittedName>
</protein>
<accession>A0A5P2GAH8</accession>
<dbReference type="AlphaFoldDB" id="A0A5P2GAH8"/>
<reference evidence="1 2" key="1">
    <citation type="submission" date="2019-09" db="EMBL/GenBank/DDBJ databases">
        <title>Complete genome sequence of Arachidicoccus sp. B3-10 isolated from apple orchard soil.</title>
        <authorList>
            <person name="Kim H.S."/>
            <person name="Han K.-I."/>
            <person name="Suh M.K."/>
            <person name="Lee K.C."/>
            <person name="Eom M.K."/>
            <person name="Kim J.-S."/>
            <person name="Kang S.W."/>
            <person name="Sin Y."/>
            <person name="Lee J.-S."/>
        </authorList>
    </citation>
    <scope>NUCLEOTIDE SEQUENCE [LARGE SCALE GENOMIC DNA]</scope>
    <source>
        <strain evidence="1 2">B3-10</strain>
    </source>
</reference>
<evidence type="ECO:0000313" key="2">
    <source>
        <dbReference type="Proteomes" id="UP000292424"/>
    </source>
</evidence>
<dbReference type="OrthoDB" id="9806024at2"/>
<sequence>MENTIKNKLKKTTDIILDVLPNTVKETVLGIKRFTFFKQQYPPRQLFIQIIDGRETHGGLADRLKGIVSAFCLADSKGMQFKIHHTYPFALINYLQPNLIDWRLTPEDKFSSNIFESRIMHITDLGNDIIRFSKSNTKKQFHAYCKGDLLHSINLELNKNYDWSTVFHKLFKPSIKLQKEIDDHSKIIGGPYISVVFRFQNLLADFPEYNYPTLAKSEQKNLIEHCSRALLKLQKQHINSKILVSSDSVTFQNSIIALKNIFTFPKKVVHMDYISGENFEVYLKSFLDFYLIANSEKIYSMGTSIMYKTNFPKYAANLNNIQFERIEI</sequence>
<evidence type="ECO:0000313" key="1">
    <source>
        <dbReference type="EMBL" id="QES90183.1"/>
    </source>
</evidence>
<dbReference type="EMBL" id="CP044016">
    <property type="protein sequence ID" value="QES90183.1"/>
    <property type="molecule type" value="Genomic_DNA"/>
</dbReference>
<keyword evidence="2" id="KW-1185">Reference proteome</keyword>
<dbReference type="RefSeq" id="WP_131331139.1">
    <property type="nucleotide sequence ID" value="NZ_CP044016.1"/>
</dbReference>
<dbReference type="Proteomes" id="UP000292424">
    <property type="component" value="Chromosome"/>
</dbReference>
<proteinExistence type="predicted"/>
<gene>
    <name evidence="1" type="ORF">E0W69_016510</name>
</gene>
<organism evidence="1 2">
    <name type="scientific">Rhizosphaericola mali</name>
    <dbReference type="NCBI Taxonomy" id="2545455"/>
    <lineage>
        <taxon>Bacteria</taxon>
        <taxon>Pseudomonadati</taxon>
        <taxon>Bacteroidota</taxon>
        <taxon>Chitinophagia</taxon>
        <taxon>Chitinophagales</taxon>
        <taxon>Chitinophagaceae</taxon>
        <taxon>Rhizosphaericola</taxon>
    </lineage>
</organism>